<keyword evidence="6 8" id="KW-0408">Iron</keyword>
<evidence type="ECO:0000256" key="2">
    <source>
        <dbReference type="ARBA" id="ARBA00010617"/>
    </source>
</evidence>
<dbReference type="PANTHER" id="PTHR24296">
    <property type="entry name" value="CYTOCHROME P450"/>
    <property type="match status" value="1"/>
</dbReference>
<dbReference type="PRINTS" id="PR00463">
    <property type="entry name" value="EP450I"/>
</dbReference>
<dbReference type="InterPro" id="IPR017972">
    <property type="entry name" value="Cyt_P450_CS"/>
</dbReference>
<comment type="similarity">
    <text evidence="2 9">Belongs to the cytochrome P450 family.</text>
</comment>
<dbReference type="Proteomes" id="UP000008827">
    <property type="component" value="Chromosome 20"/>
</dbReference>
<dbReference type="PaxDb" id="3847-GLYMA20G00750.2"/>
<evidence type="ECO:0000256" key="3">
    <source>
        <dbReference type="ARBA" id="ARBA00022617"/>
    </source>
</evidence>
<keyword evidence="7 9" id="KW-0503">Monooxygenase</keyword>
<evidence type="ECO:0008006" key="13">
    <source>
        <dbReference type="Google" id="ProtNLM"/>
    </source>
</evidence>
<feature type="binding site" description="axial binding residue" evidence="8">
    <location>
        <position position="359"/>
    </location>
    <ligand>
        <name>heme</name>
        <dbReference type="ChEBI" id="CHEBI:30413"/>
    </ligand>
    <ligandPart>
        <name>Fe</name>
        <dbReference type="ChEBI" id="CHEBI:18248"/>
    </ligandPart>
</feature>
<dbReference type="GO" id="GO:0020037">
    <property type="term" value="F:heme binding"/>
    <property type="evidence" value="ECO:0007669"/>
    <property type="project" value="InterPro"/>
</dbReference>
<evidence type="ECO:0000256" key="4">
    <source>
        <dbReference type="ARBA" id="ARBA00022723"/>
    </source>
</evidence>
<dbReference type="InParanoid" id="A0A0R0EGB3"/>
<evidence type="ECO:0000256" key="8">
    <source>
        <dbReference type="PIRSR" id="PIRSR602401-1"/>
    </source>
</evidence>
<dbReference type="GO" id="GO:0004497">
    <property type="term" value="F:monooxygenase activity"/>
    <property type="evidence" value="ECO:0007669"/>
    <property type="project" value="UniProtKB-KW"/>
</dbReference>
<organism evidence="10">
    <name type="scientific">Glycine max</name>
    <name type="common">Soybean</name>
    <name type="synonym">Glycine hispida</name>
    <dbReference type="NCBI Taxonomy" id="3847"/>
    <lineage>
        <taxon>Eukaryota</taxon>
        <taxon>Viridiplantae</taxon>
        <taxon>Streptophyta</taxon>
        <taxon>Embryophyta</taxon>
        <taxon>Tracheophyta</taxon>
        <taxon>Spermatophyta</taxon>
        <taxon>Magnoliopsida</taxon>
        <taxon>eudicotyledons</taxon>
        <taxon>Gunneridae</taxon>
        <taxon>Pentapetalae</taxon>
        <taxon>rosids</taxon>
        <taxon>fabids</taxon>
        <taxon>Fabales</taxon>
        <taxon>Fabaceae</taxon>
        <taxon>Papilionoideae</taxon>
        <taxon>50 kb inversion clade</taxon>
        <taxon>NPAAA clade</taxon>
        <taxon>indigoferoid/millettioid clade</taxon>
        <taxon>Phaseoleae</taxon>
        <taxon>Glycine</taxon>
        <taxon>Glycine subgen. Soja</taxon>
    </lineage>
</organism>
<evidence type="ECO:0000256" key="5">
    <source>
        <dbReference type="ARBA" id="ARBA00023002"/>
    </source>
</evidence>
<evidence type="ECO:0000313" key="11">
    <source>
        <dbReference type="EnsemblPlants" id="KRG89155"/>
    </source>
</evidence>
<gene>
    <name evidence="10" type="ORF">GLYMA_20G004800</name>
</gene>
<evidence type="ECO:0000313" key="10">
    <source>
        <dbReference type="EMBL" id="KRG89155.1"/>
    </source>
</evidence>
<comment type="cofactor">
    <cofactor evidence="1 8">
        <name>heme</name>
        <dbReference type="ChEBI" id="CHEBI:30413"/>
    </cofactor>
</comment>
<dbReference type="SMR" id="A0A0R0EGB3"/>
<dbReference type="STRING" id="3847.A0A0R0EGB3"/>
<dbReference type="OMA" id="IRQEIHT"/>
<sequence>MISQRHKRDAPITNWPIVGPWFTNTNFIFTSNPMNVHHITSNNFGNNGKGPNYNEIFELTIQKKIENCLIPFLMMHPKLELRWTCKMPFRGSPLTLPAPVFLDIYDPICLPNMFTKLSHFAYQKALIVMEDVAFHRHITPRCLWKLQEWLQIGQEKKFKEAIKAFDKFLHERIASKREEQSRCNNHTKKEDDNTHSDLIRVLMEEGAEKGKIMDDKYLRDTAFTLVSAGSGTVSAGLSWFFWLVSTHPDVETKIFQEIKCEEFGKLVYLHGAICEALRLFPSIPFDHKCTIKSDILLSGHHVSPNTMIFYSLYSMGRMERIWGEDCMEFKPKRWISERGNIIHIPFYKFIPFNAGPRSCLGKDITFIEMKMVAVALLWRFHMQVVEGHPITPRLSITLGTEHGLKVKVTERCI</sequence>
<dbReference type="AlphaFoldDB" id="A0A0R0EGB3"/>
<name>A0A0R0EGB3_SOYBN</name>
<dbReference type="GO" id="GO:0016705">
    <property type="term" value="F:oxidoreductase activity, acting on paired donors, with incorporation or reduction of molecular oxygen"/>
    <property type="evidence" value="ECO:0007669"/>
    <property type="project" value="InterPro"/>
</dbReference>
<protein>
    <recommendedName>
        <fullName evidence="13">Cytochrome P450</fullName>
    </recommendedName>
</protein>
<evidence type="ECO:0000313" key="12">
    <source>
        <dbReference type="Proteomes" id="UP000008827"/>
    </source>
</evidence>
<dbReference type="PROSITE" id="PS00086">
    <property type="entry name" value="CYTOCHROME_P450"/>
    <property type="match status" value="1"/>
</dbReference>
<reference evidence="10" key="3">
    <citation type="submission" date="2018-07" db="EMBL/GenBank/DDBJ databases">
        <title>WGS assembly of Glycine max.</title>
        <authorList>
            <person name="Schmutz J."/>
            <person name="Cannon S."/>
            <person name="Schlueter J."/>
            <person name="Ma J."/>
            <person name="Mitros T."/>
            <person name="Nelson W."/>
            <person name="Hyten D."/>
            <person name="Song Q."/>
            <person name="Thelen J."/>
            <person name="Cheng J."/>
            <person name="Xu D."/>
            <person name="Hellsten U."/>
            <person name="May G."/>
            <person name="Yu Y."/>
            <person name="Sakurai T."/>
            <person name="Umezawa T."/>
            <person name="Bhattacharyya M."/>
            <person name="Sandhu D."/>
            <person name="Valliyodan B."/>
            <person name="Lindquist E."/>
            <person name="Peto M."/>
            <person name="Grant D."/>
            <person name="Shu S."/>
            <person name="Goodstein D."/>
            <person name="Barry K."/>
            <person name="Futrell-Griggs M."/>
            <person name="Abernathy B."/>
            <person name="Du J."/>
            <person name="Tian Z."/>
            <person name="Zhu L."/>
            <person name="Gill N."/>
            <person name="Joshi T."/>
            <person name="Libault M."/>
            <person name="Sethuraman A."/>
            <person name="Zhang X."/>
            <person name="Shinozaki K."/>
            <person name="Nguyen H."/>
            <person name="Wing R."/>
            <person name="Cregan P."/>
            <person name="Specht J."/>
            <person name="Grimwood J."/>
            <person name="Rokhsar D."/>
            <person name="Stacey G."/>
            <person name="Shoemaker R."/>
            <person name="Jackson S."/>
        </authorList>
    </citation>
    <scope>NUCLEOTIDE SEQUENCE</scope>
    <source>
        <tissue evidence="10">Callus</tissue>
    </source>
</reference>
<accession>A0A0R0EGB3</accession>
<evidence type="ECO:0000256" key="1">
    <source>
        <dbReference type="ARBA" id="ARBA00001971"/>
    </source>
</evidence>
<dbReference type="InterPro" id="IPR036396">
    <property type="entry name" value="Cyt_P450_sf"/>
</dbReference>
<dbReference type="InterPro" id="IPR001128">
    <property type="entry name" value="Cyt_P450"/>
</dbReference>
<dbReference type="Gramene" id="KRG89155">
    <property type="protein sequence ID" value="KRG89155"/>
    <property type="gene ID" value="GLYMA_20G004800"/>
</dbReference>
<dbReference type="InterPro" id="IPR002401">
    <property type="entry name" value="Cyt_P450_E_grp-I"/>
</dbReference>
<evidence type="ECO:0000256" key="6">
    <source>
        <dbReference type="ARBA" id="ARBA00023004"/>
    </source>
</evidence>
<keyword evidence="5 9" id="KW-0560">Oxidoreductase</keyword>
<keyword evidence="3 8" id="KW-0349">Heme</keyword>
<evidence type="ECO:0000256" key="7">
    <source>
        <dbReference type="ARBA" id="ARBA00023033"/>
    </source>
</evidence>
<dbReference type="EMBL" id="CM000853">
    <property type="protein sequence ID" value="KRG89155.1"/>
    <property type="molecule type" value="Genomic_DNA"/>
</dbReference>
<proteinExistence type="inferred from homology"/>
<dbReference type="Pfam" id="PF00067">
    <property type="entry name" value="p450"/>
    <property type="match status" value="1"/>
</dbReference>
<dbReference type="SUPFAM" id="SSF48264">
    <property type="entry name" value="Cytochrome P450"/>
    <property type="match status" value="1"/>
</dbReference>
<reference evidence="10 11" key="1">
    <citation type="journal article" date="2010" name="Nature">
        <title>Genome sequence of the palaeopolyploid soybean.</title>
        <authorList>
            <person name="Schmutz J."/>
            <person name="Cannon S.B."/>
            <person name="Schlueter J."/>
            <person name="Ma J."/>
            <person name="Mitros T."/>
            <person name="Nelson W."/>
            <person name="Hyten D.L."/>
            <person name="Song Q."/>
            <person name="Thelen J.J."/>
            <person name="Cheng J."/>
            <person name="Xu D."/>
            <person name="Hellsten U."/>
            <person name="May G.D."/>
            <person name="Yu Y."/>
            <person name="Sakurai T."/>
            <person name="Umezawa T."/>
            <person name="Bhattacharyya M.K."/>
            <person name="Sandhu D."/>
            <person name="Valliyodan B."/>
            <person name="Lindquist E."/>
            <person name="Peto M."/>
            <person name="Grant D."/>
            <person name="Shu S."/>
            <person name="Goodstein D."/>
            <person name="Barry K."/>
            <person name="Futrell-Griggs M."/>
            <person name="Abernathy B."/>
            <person name="Du J."/>
            <person name="Tian Z."/>
            <person name="Zhu L."/>
            <person name="Gill N."/>
            <person name="Joshi T."/>
            <person name="Libault M."/>
            <person name="Sethuraman A."/>
            <person name="Zhang X.-C."/>
            <person name="Shinozaki K."/>
            <person name="Nguyen H.T."/>
            <person name="Wing R.A."/>
            <person name="Cregan P."/>
            <person name="Specht J."/>
            <person name="Grimwood J."/>
            <person name="Rokhsar D."/>
            <person name="Stacey G."/>
            <person name="Shoemaker R.C."/>
            <person name="Jackson S.A."/>
        </authorList>
    </citation>
    <scope>NUCLEOTIDE SEQUENCE</scope>
    <source>
        <strain evidence="11">cv. Williams 82</strain>
        <tissue evidence="10">Callus</tissue>
    </source>
</reference>
<dbReference type="GO" id="GO:0006629">
    <property type="term" value="P:lipid metabolic process"/>
    <property type="evidence" value="ECO:0007669"/>
    <property type="project" value="UniProtKB-ARBA"/>
</dbReference>
<reference evidence="11" key="2">
    <citation type="submission" date="2018-02" db="UniProtKB">
        <authorList>
            <consortium name="EnsemblPlants"/>
        </authorList>
    </citation>
    <scope>IDENTIFICATION</scope>
    <source>
        <strain evidence="11">Williams 82</strain>
    </source>
</reference>
<dbReference type="GO" id="GO:0005506">
    <property type="term" value="F:iron ion binding"/>
    <property type="evidence" value="ECO:0007669"/>
    <property type="project" value="InterPro"/>
</dbReference>
<evidence type="ECO:0000256" key="9">
    <source>
        <dbReference type="RuleBase" id="RU000461"/>
    </source>
</evidence>
<keyword evidence="4 8" id="KW-0479">Metal-binding</keyword>
<keyword evidence="12" id="KW-1185">Reference proteome</keyword>
<dbReference type="Gene3D" id="1.10.630.10">
    <property type="entry name" value="Cytochrome P450"/>
    <property type="match status" value="1"/>
</dbReference>
<dbReference type="PRINTS" id="PR00385">
    <property type="entry name" value="P450"/>
</dbReference>
<dbReference type="EnsemblPlants" id="KRG89155">
    <property type="protein sequence ID" value="KRG89155"/>
    <property type="gene ID" value="GLYMA_20G004800"/>
</dbReference>